<dbReference type="GO" id="GO:0005829">
    <property type="term" value="C:cytosol"/>
    <property type="evidence" value="ECO:0007669"/>
    <property type="project" value="TreeGrafter"/>
</dbReference>
<dbReference type="GO" id="GO:0004645">
    <property type="term" value="F:1,4-alpha-oligoglucan phosphorylase activity"/>
    <property type="evidence" value="ECO:0007669"/>
    <property type="project" value="InterPro"/>
</dbReference>
<proteinExistence type="inferred from homology"/>
<dbReference type="InterPro" id="IPR013102">
    <property type="entry name" value="PYNP_C"/>
</dbReference>
<dbReference type="InterPro" id="IPR000053">
    <property type="entry name" value="Thymidine/pyrmidine_PPase"/>
</dbReference>
<organism evidence="8 9">
    <name type="scientific">Mycobacterium kansasii</name>
    <dbReference type="NCBI Taxonomy" id="1768"/>
    <lineage>
        <taxon>Bacteria</taxon>
        <taxon>Bacillati</taxon>
        <taxon>Actinomycetota</taxon>
        <taxon>Actinomycetes</taxon>
        <taxon>Mycobacteriales</taxon>
        <taxon>Mycobacteriaceae</taxon>
        <taxon>Mycobacterium</taxon>
    </lineage>
</organism>
<dbReference type="SUPFAM" id="SSF47648">
    <property type="entry name" value="Nucleoside phosphorylase/phosphoribosyltransferase N-terminal domain"/>
    <property type="match status" value="1"/>
</dbReference>
<evidence type="ECO:0000313" key="9">
    <source>
        <dbReference type="Proteomes" id="UP000516380"/>
    </source>
</evidence>
<feature type="domain" description="Glycosyl transferase family 3 N-terminal" evidence="6">
    <location>
        <begin position="10"/>
        <end position="71"/>
    </location>
</feature>
<gene>
    <name evidence="8" type="primary">deoA</name>
    <name evidence="8" type="ORF">NIIDMKKI_60060</name>
</gene>
<dbReference type="PANTHER" id="PTHR10515">
    <property type="entry name" value="THYMIDINE PHOSPHORYLASE"/>
    <property type="match status" value="1"/>
</dbReference>
<dbReference type="EMBL" id="AP023343">
    <property type="protein sequence ID" value="BCI90800.1"/>
    <property type="molecule type" value="Genomic_DNA"/>
</dbReference>
<dbReference type="Gene3D" id="1.20.970.10">
    <property type="entry name" value="Transferase, Pyrimidine Nucleoside Phosphorylase, Chain C"/>
    <property type="match status" value="1"/>
</dbReference>
<feature type="domain" description="Pyrimidine nucleoside phosphorylase C-terminal" evidence="7">
    <location>
        <begin position="339"/>
        <end position="375"/>
    </location>
</feature>
<dbReference type="Gene3D" id="3.90.1170.30">
    <property type="entry name" value="Pyrimidine nucleoside phosphorylase-like, C-terminal domain"/>
    <property type="match status" value="1"/>
</dbReference>
<dbReference type="GO" id="GO:0006206">
    <property type="term" value="P:pyrimidine nucleobase metabolic process"/>
    <property type="evidence" value="ECO:0007669"/>
    <property type="project" value="InterPro"/>
</dbReference>
<feature type="domain" description="Glycosyl transferase family 3" evidence="5">
    <location>
        <begin position="82"/>
        <end position="288"/>
    </location>
</feature>
<dbReference type="NCBIfam" id="NF004490">
    <property type="entry name" value="PRK05820.1"/>
    <property type="match status" value="1"/>
</dbReference>
<name>A0A7G1IIY4_MYCKA</name>
<dbReference type="Pfam" id="PF07831">
    <property type="entry name" value="PYNP_C"/>
    <property type="match status" value="1"/>
</dbReference>
<evidence type="ECO:0000256" key="2">
    <source>
        <dbReference type="ARBA" id="ARBA00011738"/>
    </source>
</evidence>
<protein>
    <submittedName>
        <fullName evidence="8">Thymidine phosphorylase</fullName>
    </submittedName>
</protein>
<dbReference type="GO" id="GO:0009032">
    <property type="term" value="F:thymidine phosphorylase activity"/>
    <property type="evidence" value="ECO:0007669"/>
    <property type="project" value="TreeGrafter"/>
</dbReference>
<keyword evidence="4" id="KW-0808">Transferase</keyword>
<dbReference type="PANTHER" id="PTHR10515:SF0">
    <property type="entry name" value="THYMIDINE PHOSPHORYLASE"/>
    <property type="match status" value="1"/>
</dbReference>
<dbReference type="InterPro" id="IPR018090">
    <property type="entry name" value="Pyrmidine_PPas_bac/euk"/>
</dbReference>
<dbReference type="AlphaFoldDB" id="A0A7G1IIY4"/>
<dbReference type="InterPro" id="IPR017872">
    <property type="entry name" value="Pyrmidine_PPase_CS"/>
</dbReference>
<dbReference type="InterPro" id="IPR035902">
    <property type="entry name" value="Nuc_phospho_transferase"/>
</dbReference>
<evidence type="ECO:0000259" key="7">
    <source>
        <dbReference type="Pfam" id="PF07831"/>
    </source>
</evidence>
<evidence type="ECO:0000313" key="8">
    <source>
        <dbReference type="EMBL" id="BCI90800.1"/>
    </source>
</evidence>
<keyword evidence="3" id="KW-0328">Glycosyltransferase</keyword>
<dbReference type="SUPFAM" id="SSF52418">
    <property type="entry name" value="Nucleoside phosphorylase/phosphoribosyltransferase catalytic domain"/>
    <property type="match status" value="1"/>
</dbReference>
<dbReference type="Pfam" id="PF02885">
    <property type="entry name" value="Glycos_trans_3N"/>
    <property type="match status" value="1"/>
</dbReference>
<dbReference type="Pfam" id="PF00591">
    <property type="entry name" value="Glycos_transf_3"/>
    <property type="match status" value="1"/>
</dbReference>
<dbReference type="PROSITE" id="PS00647">
    <property type="entry name" value="THYMID_PHOSPHORYLASE"/>
    <property type="match status" value="1"/>
</dbReference>
<dbReference type="GO" id="GO:0006213">
    <property type="term" value="P:pyrimidine nucleoside metabolic process"/>
    <property type="evidence" value="ECO:0007669"/>
    <property type="project" value="InterPro"/>
</dbReference>
<keyword evidence="9" id="KW-1185">Reference proteome</keyword>
<dbReference type="Proteomes" id="UP000516380">
    <property type="component" value="Chromosome"/>
</dbReference>
<evidence type="ECO:0000259" key="5">
    <source>
        <dbReference type="Pfam" id="PF00591"/>
    </source>
</evidence>
<evidence type="ECO:0000256" key="1">
    <source>
        <dbReference type="ARBA" id="ARBA00006915"/>
    </source>
</evidence>
<reference evidence="8 9" key="1">
    <citation type="submission" date="2020-07" db="EMBL/GenBank/DDBJ databases">
        <title>Mycobacterium kansasii (former subtype) with zoonotic potential isolated from diseased indoor pet cat, Japan.</title>
        <authorList>
            <person name="Fukano H."/>
            <person name="Terazono T."/>
            <person name="Hoshino Y."/>
        </authorList>
    </citation>
    <scope>NUCLEOTIDE SEQUENCE [LARGE SCALE GENOMIC DNA]</scope>
    <source>
        <strain evidence="8 9">Kuro-I</strain>
    </source>
</reference>
<dbReference type="InterPro" id="IPR000312">
    <property type="entry name" value="Glycosyl_Trfase_fam3"/>
</dbReference>
<evidence type="ECO:0000256" key="4">
    <source>
        <dbReference type="ARBA" id="ARBA00022679"/>
    </source>
</evidence>
<comment type="subunit">
    <text evidence="2">Homodimer.</text>
</comment>
<dbReference type="FunFam" id="3.40.1030.10:FF:000003">
    <property type="entry name" value="Pyrimidine-nucleoside phosphorylase"/>
    <property type="match status" value="1"/>
</dbReference>
<dbReference type="InterPro" id="IPR017459">
    <property type="entry name" value="Glycosyl_Trfase_fam3_N_dom"/>
</dbReference>
<dbReference type="InterPro" id="IPR036320">
    <property type="entry name" value="Glycosyl_Trfase_fam3_N_dom_sf"/>
</dbReference>
<evidence type="ECO:0000259" key="6">
    <source>
        <dbReference type="Pfam" id="PF02885"/>
    </source>
</evidence>
<dbReference type="SUPFAM" id="SSF54680">
    <property type="entry name" value="Pyrimidine nucleoside phosphorylase C-terminal domain"/>
    <property type="match status" value="1"/>
</dbReference>
<comment type="similarity">
    <text evidence="1">Belongs to the thymidine/pyrimidine-nucleoside phosphorylase family.</text>
</comment>
<sequence length="503" mass="53182">MTDFEFDAPTVIRTKRDGGRLSDAAIDWVIQAFTDGRVAPEQMSALLMAIFWRGMDSGETARWTSAMLASGTRMDFADLRLPTVDKHSTGGVGDKITLPLVPVVVACGAAVPQAAGRGLGHTGGTLDKLESISGFTATLSNQRVRQQLCDVGAAIFAAGELAPADAKLYALRDITGTVESLPLIASSIMSKKLAEGAGALVLDVKVGAGAFLKSEAQSRELARTMVDLGAAHGVPTRALLTDMNSPLGRTVGNSLEVAEALEVLAGGGPLDVVELTVRLAGEMLQLAGIDRRDPAQTLRDGSAMDRFRRLVDAQGGDLSKPLPIGRCSETVTADRSGTMGDIDAMAVGLAAWRLGAGRSRPGARVQHGAGCGFIVVPGSRWWPVSRCSRFTPRLPNASARRWPCWTVAGASGGRAGSAAPDYRSDHPMTTALTLEMIRQAPKALLHDHLDGGCARQPCWTSPARSATTTCPPPMSPRWQRGFAPGRTAARWSATWSRSRTPWP</sequence>
<dbReference type="NCBIfam" id="TIGR02644">
    <property type="entry name" value="Y_phosphoryl"/>
    <property type="match status" value="1"/>
</dbReference>
<dbReference type="InterPro" id="IPR036566">
    <property type="entry name" value="PYNP-like_C_sf"/>
</dbReference>
<evidence type="ECO:0000256" key="3">
    <source>
        <dbReference type="ARBA" id="ARBA00022676"/>
    </source>
</evidence>
<dbReference type="Gene3D" id="3.40.1030.10">
    <property type="entry name" value="Nucleoside phosphorylase/phosphoribosyltransferase catalytic domain"/>
    <property type="match status" value="1"/>
</dbReference>
<accession>A0A7G1IIY4</accession>